<reference evidence="3 4" key="1">
    <citation type="submission" date="2016-11" db="EMBL/GenBank/DDBJ databases">
        <title>Paenibacillus species isolates.</title>
        <authorList>
            <person name="Beno S.M."/>
        </authorList>
    </citation>
    <scope>NUCLEOTIDE SEQUENCE [LARGE SCALE GENOMIC DNA]</scope>
    <source>
        <strain evidence="3 4">FSL R5-0378</strain>
    </source>
</reference>
<dbReference type="EMBL" id="MRTP01000009">
    <property type="protein sequence ID" value="OMF51623.1"/>
    <property type="molecule type" value="Genomic_DNA"/>
</dbReference>
<evidence type="ECO:0000313" key="3">
    <source>
        <dbReference type="EMBL" id="OMF51623.1"/>
    </source>
</evidence>
<feature type="transmembrane region" description="Helical" evidence="2">
    <location>
        <begin position="219"/>
        <end position="242"/>
    </location>
</feature>
<feature type="region of interest" description="Disordered" evidence="1">
    <location>
        <begin position="21"/>
        <end position="151"/>
    </location>
</feature>
<gene>
    <name evidence="3" type="ORF">BK138_25530</name>
</gene>
<protein>
    <recommendedName>
        <fullName evidence="5">DUF2339 domain-containing protein</fullName>
    </recommendedName>
</protein>
<feature type="transmembrane region" description="Helical" evidence="2">
    <location>
        <begin position="430"/>
        <end position="448"/>
    </location>
</feature>
<keyword evidence="2" id="KW-1133">Transmembrane helix</keyword>
<name>A0A1R1EIH5_9BACL</name>
<feature type="transmembrane region" description="Helical" evidence="2">
    <location>
        <begin position="505"/>
        <end position="524"/>
    </location>
</feature>
<feature type="transmembrane region" description="Helical" evidence="2">
    <location>
        <begin position="454"/>
        <end position="470"/>
    </location>
</feature>
<feature type="compositionally biased region" description="Low complexity" evidence="1">
    <location>
        <begin position="102"/>
        <end position="138"/>
    </location>
</feature>
<dbReference type="Proteomes" id="UP000187172">
    <property type="component" value="Unassembled WGS sequence"/>
</dbReference>
<feature type="transmembrane region" description="Helical" evidence="2">
    <location>
        <begin position="482"/>
        <end position="499"/>
    </location>
</feature>
<evidence type="ECO:0000256" key="2">
    <source>
        <dbReference type="SAM" id="Phobius"/>
    </source>
</evidence>
<keyword evidence="2" id="KW-0812">Transmembrane</keyword>
<feature type="region of interest" description="Disordered" evidence="1">
    <location>
        <begin position="642"/>
        <end position="661"/>
    </location>
</feature>
<feature type="transmembrane region" description="Helical" evidence="2">
    <location>
        <begin position="321"/>
        <end position="340"/>
    </location>
</feature>
<feature type="compositionally biased region" description="Low complexity" evidence="1">
    <location>
        <begin position="76"/>
        <end position="87"/>
    </location>
</feature>
<feature type="transmembrane region" description="Helical" evidence="2">
    <location>
        <begin position="536"/>
        <end position="555"/>
    </location>
</feature>
<accession>A0A1R1EIH5</accession>
<dbReference type="AlphaFoldDB" id="A0A1R1EIH5"/>
<dbReference type="STRING" id="297318.BK138_25530"/>
<evidence type="ECO:0008006" key="5">
    <source>
        <dbReference type="Google" id="ProtNLM"/>
    </source>
</evidence>
<dbReference type="PANTHER" id="PTHR38434:SF1">
    <property type="entry name" value="BLL2549 PROTEIN"/>
    <property type="match status" value="1"/>
</dbReference>
<feature type="compositionally biased region" description="Pro residues" evidence="1">
    <location>
        <begin position="646"/>
        <end position="661"/>
    </location>
</feature>
<feature type="transmembrane region" description="Helical" evidence="2">
    <location>
        <begin position="190"/>
        <end position="207"/>
    </location>
</feature>
<feature type="transmembrane region" description="Helical" evidence="2">
    <location>
        <begin position="617"/>
        <end position="638"/>
    </location>
</feature>
<feature type="transmembrane region" description="Helical" evidence="2">
    <location>
        <begin position="346"/>
        <end position="365"/>
    </location>
</feature>
<dbReference type="RefSeq" id="WP_076173623.1">
    <property type="nucleotide sequence ID" value="NZ_MRTP01000009.1"/>
</dbReference>
<keyword evidence="4" id="KW-1185">Reference proteome</keyword>
<dbReference type="InterPro" id="IPR019286">
    <property type="entry name" value="DUF2339_TM"/>
</dbReference>
<evidence type="ECO:0000313" key="4">
    <source>
        <dbReference type="Proteomes" id="UP000187172"/>
    </source>
</evidence>
<feature type="transmembrane region" description="Helical" evidence="2">
    <location>
        <begin position="593"/>
        <end position="611"/>
    </location>
</feature>
<comment type="caution">
    <text evidence="3">The sequence shown here is derived from an EMBL/GenBank/DDBJ whole genome shotgun (WGS) entry which is preliminary data.</text>
</comment>
<feature type="transmembrane region" description="Helical" evidence="2">
    <location>
        <begin position="567"/>
        <end position="586"/>
    </location>
</feature>
<feature type="transmembrane region" description="Helical" evidence="2">
    <location>
        <begin position="377"/>
        <end position="394"/>
    </location>
</feature>
<dbReference type="Pfam" id="PF10101">
    <property type="entry name" value="DUF2339"/>
    <property type="match status" value="1"/>
</dbReference>
<evidence type="ECO:0000256" key="1">
    <source>
        <dbReference type="SAM" id="MobiDB-lite"/>
    </source>
</evidence>
<feature type="transmembrane region" description="Helical" evidence="2">
    <location>
        <begin position="273"/>
        <end position="289"/>
    </location>
</feature>
<feature type="compositionally biased region" description="Basic and acidic residues" evidence="1">
    <location>
        <begin position="21"/>
        <end position="30"/>
    </location>
</feature>
<feature type="transmembrane region" description="Helical" evidence="2">
    <location>
        <begin position="295"/>
        <end position="314"/>
    </location>
</feature>
<sequence length="661" mass="72089">MDLERRIEQLEAKMKAMELELNELRRERPGTGDPRQQPVNPGAHAQRPVQPQVPPQAPYASPQAPGAAYPNPPGSQPYQGHPGQQPMPGQPGVPGYPGGPGTVPYPGQPGTAGYPAQAGPHQGQPGQGPYYGQPRPAGSQAQRPPKPPKPPVDWEHAIARVWLPRVFIVVLLLGVLWGFIAAVSAGYLTQPVRCLLGLVAAGAMYFFGERQVRGQREGLAQVLLGGSVAVLMLTFFAAHHLYELIPSWLAFLLYILSIALGVWTAVRRRSQTLVIIMTVGGYLIPFLVKSTEPNAWIAAGFELVFSLAMTALSIRYAYRAAYFVSIGVLHLPLMILYMAGDFEGSRHVFLSAVFLQHALLLVLSLVRPYRHRVDETVSLMTGFGLVVLWIYALYNQAGGPGPESMMMIIWAVIYSLIALWRVMSGRVPHQYMAIATCAWLIWLVEIVSREALPLSVLIEASLGLGLGILLRSRMQQITSAILYLFGGLSILQLIIHEILSIETLSWIALLASLAGLSAVLRRHLAEEWQRKVPDILMWSAALLSIVFLTEVTSVLTRNLSFDLQHLILSAEYALYAIIVIIYGVMVGKSMVRLAGLIVLLITLLKVIFFDLPGVSLAVRAILFIGLGVAGIAVSRILYKRKGADPEAPPGPPPGPPSLPPE</sequence>
<feature type="compositionally biased region" description="Low complexity" evidence="1">
    <location>
        <begin position="58"/>
        <end position="69"/>
    </location>
</feature>
<keyword evidence="2" id="KW-0472">Membrane</keyword>
<feature type="transmembrane region" description="Helical" evidence="2">
    <location>
        <begin position="406"/>
        <end position="423"/>
    </location>
</feature>
<feature type="transmembrane region" description="Helical" evidence="2">
    <location>
        <begin position="248"/>
        <end position="266"/>
    </location>
</feature>
<proteinExistence type="predicted"/>
<feature type="transmembrane region" description="Helical" evidence="2">
    <location>
        <begin position="166"/>
        <end position="184"/>
    </location>
</feature>
<organism evidence="3 4">
    <name type="scientific">Paenibacillus rhizosphaerae</name>
    <dbReference type="NCBI Taxonomy" id="297318"/>
    <lineage>
        <taxon>Bacteria</taxon>
        <taxon>Bacillati</taxon>
        <taxon>Bacillota</taxon>
        <taxon>Bacilli</taxon>
        <taxon>Bacillales</taxon>
        <taxon>Paenibacillaceae</taxon>
        <taxon>Paenibacillus</taxon>
    </lineage>
</organism>
<dbReference type="PANTHER" id="PTHR38434">
    <property type="entry name" value="BLL2549 PROTEIN"/>
    <property type="match status" value="1"/>
</dbReference>